<keyword evidence="3" id="KW-0540">Nuclease</keyword>
<comment type="caution">
    <text evidence="3">The sequence shown here is derived from an EMBL/GenBank/DDBJ whole genome shotgun (WGS) entry which is preliminary data.</text>
</comment>
<dbReference type="GO" id="GO:0003676">
    <property type="term" value="F:nucleic acid binding"/>
    <property type="evidence" value="ECO:0007669"/>
    <property type="project" value="InterPro"/>
</dbReference>
<dbReference type="GO" id="GO:0008270">
    <property type="term" value="F:zinc ion binding"/>
    <property type="evidence" value="ECO:0007669"/>
    <property type="project" value="InterPro"/>
</dbReference>
<evidence type="ECO:0000259" key="2">
    <source>
        <dbReference type="SMART" id="SM00507"/>
    </source>
</evidence>
<dbReference type="Proteomes" id="UP000320791">
    <property type="component" value="Unassembled WGS sequence"/>
</dbReference>
<evidence type="ECO:0000313" key="3">
    <source>
        <dbReference type="EMBL" id="TWT16812.1"/>
    </source>
</evidence>
<name>A0A5C5TU75_9CORY</name>
<feature type="compositionally biased region" description="Basic residues" evidence="1">
    <location>
        <begin position="439"/>
        <end position="448"/>
    </location>
</feature>
<feature type="compositionally biased region" description="Pro residues" evidence="1">
    <location>
        <begin position="452"/>
        <end position="463"/>
    </location>
</feature>
<evidence type="ECO:0000256" key="1">
    <source>
        <dbReference type="SAM" id="MobiDB-lite"/>
    </source>
</evidence>
<dbReference type="Gene3D" id="1.10.30.50">
    <property type="match status" value="1"/>
</dbReference>
<keyword evidence="3" id="KW-0378">Hydrolase</keyword>
<dbReference type="InterPro" id="IPR003615">
    <property type="entry name" value="HNH_nuc"/>
</dbReference>
<feature type="region of interest" description="Disordered" evidence="1">
    <location>
        <begin position="395"/>
        <end position="463"/>
    </location>
</feature>
<feature type="domain" description="HNH nuclease" evidence="2">
    <location>
        <begin position="308"/>
        <end position="360"/>
    </location>
</feature>
<reference evidence="3 4" key="1">
    <citation type="submission" date="2019-08" db="EMBL/GenBank/DDBJ databases">
        <authorList>
            <person name="Lei W."/>
        </authorList>
    </citation>
    <scope>NUCLEOTIDE SEQUENCE [LARGE SCALE GENOMIC DNA]</scope>
    <source>
        <strain evidence="3 4">CCUG 58627</strain>
    </source>
</reference>
<dbReference type="SMART" id="SM00507">
    <property type="entry name" value="HNHc"/>
    <property type="match status" value="1"/>
</dbReference>
<evidence type="ECO:0000313" key="4">
    <source>
        <dbReference type="Proteomes" id="UP000320791"/>
    </source>
</evidence>
<dbReference type="GO" id="GO:0004519">
    <property type="term" value="F:endonuclease activity"/>
    <property type="evidence" value="ECO:0007669"/>
    <property type="project" value="UniProtKB-KW"/>
</dbReference>
<keyword evidence="3" id="KW-0255">Endonuclease</keyword>
<dbReference type="CDD" id="cd00085">
    <property type="entry name" value="HNHc"/>
    <property type="match status" value="1"/>
</dbReference>
<organism evidence="3 4">
    <name type="scientific">Corynebacterium canis</name>
    <dbReference type="NCBI Taxonomy" id="679663"/>
    <lineage>
        <taxon>Bacteria</taxon>
        <taxon>Bacillati</taxon>
        <taxon>Actinomycetota</taxon>
        <taxon>Actinomycetes</taxon>
        <taxon>Mycobacteriales</taxon>
        <taxon>Corynebacteriaceae</taxon>
        <taxon>Corynebacterium</taxon>
    </lineage>
</organism>
<dbReference type="AlphaFoldDB" id="A0A5C5TU75"/>
<dbReference type="Pfam" id="PF01844">
    <property type="entry name" value="HNH"/>
    <property type="match status" value="1"/>
</dbReference>
<keyword evidence="4" id="KW-1185">Reference proteome</keyword>
<gene>
    <name evidence="3" type="ORF">FRX94_13110</name>
</gene>
<accession>A0A5C5TU75</accession>
<dbReference type="InterPro" id="IPR002711">
    <property type="entry name" value="HNH"/>
</dbReference>
<proteinExistence type="predicted"/>
<dbReference type="EMBL" id="VOHM01000062">
    <property type="protein sequence ID" value="TWT16812.1"/>
    <property type="molecule type" value="Genomic_DNA"/>
</dbReference>
<sequence>MNCRGGKGHRGTMSGSAGTAGRRAFFALQRVDNVAGRATIATNKVYLRVLMGIVGEVDFPNVELSKFAAKISTDLGWFGARKTELVLGFAYRLRTQLPLLRRLALTTGCVGLEWACAIERGLQDVPTTVSLQVLDKLDRFLVKMFTPTRENQTLPPPRRVQRRIEECLIRAAVINGAAKPALPPPEIMVYPSPTVPGRIVFNAELDELAAVEVEAAIETHARARKLTKTEALVELVCGDETTRAKHRKVVIFGVGSFQPNVPLHIDRLRVTATLTDEQRQIIAAMQPEYRNALEVAQECHAEHDPTPEQRSLVYLRDGHCMFPDCAINADHCDVDHVINYEAGGWTTGSNLQSLCRHHHNMKTDRRVAATGSIDGTITWTDPETDEIIGVVTPDGPLAGIQGGIEGITTRHSGKTPADDNTDPPEHDGRGNWGYTWSHKNTRTRKHRDQQRPTPPPDNEPPPF</sequence>
<protein>
    <submittedName>
        <fullName evidence="3">HNH endonuclease</fullName>
    </submittedName>
</protein>
<dbReference type="OrthoDB" id="4413566at2"/>